<evidence type="ECO:0000256" key="2">
    <source>
        <dbReference type="SAM" id="Phobius"/>
    </source>
</evidence>
<name>A0A4Q9B5K1_9DEIN</name>
<protein>
    <submittedName>
        <fullName evidence="3">DNA cytosine methyltransferase</fullName>
    </submittedName>
</protein>
<feature type="coiled-coil region" evidence="1">
    <location>
        <begin position="73"/>
        <end position="130"/>
    </location>
</feature>
<dbReference type="OrthoDB" id="8563966at2"/>
<dbReference type="EMBL" id="SIJL01000005">
    <property type="protein sequence ID" value="TBH20886.1"/>
    <property type="molecule type" value="Genomic_DNA"/>
</dbReference>
<proteinExistence type="predicted"/>
<dbReference type="Proteomes" id="UP000292858">
    <property type="component" value="Unassembled WGS sequence"/>
</dbReference>
<accession>A0A4Q9B5K1</accession>
<organism evidence="3 4">
    <name type="scientific">Thermus thermamylovorans</name>
    <dbReference type="NCBI Taxonomy" id="2509362"/>
    <lineage>
        <taxon>Bacteria</taxon>
        <taxon>Thermotogati</taxon>
        <taxon>Deinococcota</taxon>
        <taxon>Deinococci</taxon>
        <taxon>Thermales</taxon>
        <taxon>Thermaceae</taxon>
        <taxon>Thermus</taxon>
    </lineage>
</organism>
<dbReference type="GO" id="GO:0008168">
    <property type="term" value="F:methyltransferase activity"/>
    <property type="evidence" value="ECO:0007669"/>
    <property type="project" value="UniProtKB-KW"/>
</dbReference>
<keyword evidence="2" id="KW-0472">Membrane</keyword>
<dbReference type="AlphaFoldDB" id="A0A4Q9B5K1"/>
<comment type="caution">
    <text evidence="3">The sequence shown here is derived from an EMBL/GenBank/DDBJ whole genome shotgun (WGS) entry which is preliminary data.</text>
</comment>
<dbReference type="RefSeq" id="WP_130841409.1">
    <property type="nucleotide sequence ID" value="NZ_SIJL01000005.1"/>
</dbReference>
<keyword evidence="2" id="KW-0812">Transmembrane</keyword>
<reference evidence="3 4" key="1">
    <citation type="submission" date="2019-02" db="EMBL/GenBank/DDBJ databases">
        <title>Thermus sp. a novel from hot spring.</title>
        <authorList>
            <person name="Zhao Z."/>
        </authorList>
    </citation>
    <scope>NUCLEOTIDE SEQUENCE [LARGE SCALE GENOMIC DNA]</scope>
    <source>
        <strain evidence="3 4">CFH 72773T</strain>
    </source>
</reference>
<keyword evidence="2" id="KW-1133">Transmembrane helix</keyword>
<feature type="transmembrane region" description="Helical" evidence="2">
    <location>
        <begin position="40"/>
        <end position="65"/>
    </location>
</feature>
<keyword evidence="3" id="KW-0808">Transferase</keyword>
<keyword evidence="4" id="KW-1185">Reference proteome</keyword>
<gene>
    <name evidence="3" type="ORF">ETP66_05605</name>
</gene>
<keyword evidence="1" id="KW-0175">Coiled coil</keyword>
<evidence type="ECO:0000313" key="3">
    <source>
        <dbReference type="EMBL" id="TBH20886.1"/>
    </source>
</evidence>
<sequence>MSARTLFALLLLLLLALFAWLNWGEITKPTSLSLGLTRVQAPLGLVLVVALGVVSLLYLIFTLGLETAALLEVRRYARELLHYKKLAEEAEQSRYSELRRYLEAELARLGEAEREEIRALEARLLETLERHGNTLAAYIGELEDQLLRRLGPADGPADGEKG</sequence>
<evidence type="ECO:0000256" key="1">
    <source>
        <dbReference type="SAM" id="Coils"/>
    </source>
</evidence>
<keyword evidence="3" id="KW-0489">Methyltransferase</keyword>
<dbReference type="GO" id="GO:0032259">
    <property type="term" value="P:methylation"/>
    <property type="evidence" value="ECO:0007669"/>
    <property type="project" value="UniProtKB-KW"/>
</dbReference>
<evidence type="ECO:0000313" key="4">
    <source>
        <dbReference type="Proteomes" id="UP000292858"/>
    </source>
</evidence>